<dbReference type="InterPro" id="IPR011010">
    <property type="entry name" value="DNA_brk_join_enz"/>
</dbReference>
<evidence type="ECO:0000313" key="7">
    <source>
        <dbReference type="EMBL" id="CBL16425.1"/>
    </source>
</evidence>
<dbReference type="HOGENOM" id="CLU_027562_17_6_9"/>
<dbReference type="GeneID" id="83155019"/>
<gene>
    <name evidence="7" type="ordered locus">RUM_01700</name>
</gene>
<dbReference type="EMBL" id="FP929052">
    <property type="protein sequence ID" value="CBL16425.1"/>
    <property type="molecule type" value="Genomic_DNA"/>
</dbReference>
<dbReference type="PATRIC" id="fig|213810.4.peg.27"/>
<accession>D4L9Y0</accession>
<name>D4L9Y0_RUMC1</name>
<evidence type="ECO:0000259" key="6">
    <source>
        <dbReference type="PROSITE" id="PS51898"/>
    </source>
</evidence>
<evidence type="ECO:0000256" key="1">
    <source>
        <dbReference type="ARBA" id="ARBA00003283"/>
    </source>
</evidence>
<comment type="similarity">
    <text evidence="2">Belongs to the 'phage' integrase family.</text>
</comment>
<keyword evidence="8" id="KW-1185">Reference proteome</keyword>
<proteinExistence type="inferred from homology"/>
<dbReference type="PANTHER" id="PTHR30349:SF64">
    <property type="entry name" value="PROPHAGE INTEGRASE INTD-RELATED"/>
    <property type="match status" value="1"/>
</dbReference>
<dbReference type="RefSeq" id="WP_015557332.1">
    <property type="nucleotide sequence ID" value="NC_021039.1"/>
</dbReference>
<dbReference type="GO" id="GO:0015074">
    <property type="term" value="P:DNA integration"/>
    <property type="evidence" value="ECO:0007669"/>
    <property type="project" value="InterPro"/>
</dbReference>
<dbReference type="AlphaFoldDB" id="D4L9Y0"/>
<dbReference type="InterPro" id="IPR004107">
    <property type="entry name" value="Integrase_SAM-like_N"/>
</dbReference>
<dbReference type="InterPro" id="IPR010998">
    <property type="entry name" value="Integrase_recombinase_N"/>
</dbReference>
<sequence length="310" mass="35708">MLQTFTKESLFHEYYAQWIKVYKEGAIRPVTLNKYLVTLEWLKKLSPNLKLGDITRITYQQLINDYAETHERQTTMDFHHQIKCAILDAVDEGLIARDPTRKAIIKGKTPRAKKPKYLNQFELHTMLNHLKLTPQISWDWFILLVAKTGMRFSEALALTPKDFDFPHQTLSINKTWDYKHGTGFLPTKNRSSVRKIQMDWQTVIQFSGLVKGLPEDKPIFVKESQKVYNATINDILERHCKAAGVPVISVHGLRHTHASLLLFAGVSIASVARRLGHASMTTTQKTYLHIIQELENKDIDIVMRSLSELS</sequence>
<evidence type="ECO:0000313" key="8">
    <source>
        <dbReference type="Proteomes" id="UP000007054"/>
    </source>
</evidence>
<evidence type="ECO:0000256" key="4">
    <source>
        <dbReference type="ARBA" id="ARBA00023125"/>
    </source>
</evidence>
<comment type="function">
    <text evidence="1">Site-specific tyrosine recombinase, which acts by catalyzing the cutting and rejoining of the recombining DNA molecules.</text>
</comment>
<evidence type="ECO:0000256" key="5">
    <source>
        <dbReference type="ARBA" id="ARBA00023172"/>
    </source>
</evidence>
<organism evidence="7 8">
    <name type="scientific">Ruminococcus champanellensis (strain DSM 18848 / JCM 17042 / KCTC 15320 / 18P13)</name>
    <dbReference type="NCBI Taxonomy" id="213810"/>
    <lineage>
        <taxon>Bacteria</taxon>
        <taxon>Bacillati</taxon>
        <taxon>Bacillota</taxon>
        <taxon>Clostridia</taxon>
        <taxon>Eubacteriales</taxon>
        <taxon>Oscillospiraceae</taxon>
        <taxon>Ruminococcus</taxon>
    </lineage>
</organism>
<keyword evidence="5" id="KW-0233">DNA recombination</keyword>
<dbReference type="CDD" id="cd01189">
    <property type="entry name" value="INT_ICEBs1_C_like"/>
    <property type="match status" value="1"/>
</dbReference>
<dbReference type="InterPro" id="IPR050090">
    <property type="entry name" value="Tyrosine_recombinase_XerCD"/>
</dbReference>
<dbReference type="BioCyc" id="RCHA213810:RUM_RS00825-MONOMER"/>
<dbReference type="Proteomes" id="UP000007054">
    <property type="component" value="Chromosome"/>
</dbReference>
<dbReference type="GO" id="GO:0006310">
    <property type="term" value="P:DNA recombination"/>
    <property type="evidence" value="ECO:0007669"/>
    <property type="project" value="UniProtKB-KW"/>
</dbReference>
<dbReference type="PANTHER" id="PTHR30349">
    <property type="entry name" value="PHAGE INTEGRASE-RELATED"/>
    <property type="match status" value="1"/>
</dbReference>
<dbReference type="Gene3D" id="1.10.150.130">
    <property type="match status" value="1"/>
</dbReference>
<protein>
    <submittedName>
        <fullName evidence="7">Site-specific recombinase XerD</fullName>
    </submittedName>
</protein>
<dbReference type="KEGG" id="rch:RUM_01700"/>
<evidence type="ECO:0000256" key="2">
    <source>
        <dbReference type="ARBA" id="ARBA00008857"/>
    </source>
</evidence>
<dbReference type="GO" id="GO:0003677">
    <property type="term" value="F:DNA binding"/>
    <property type="evidence" value="ECO:0007669"/>
    <property type="project" value="UniProtKB-KW"/>
</dbReference>
<dbReference type="Pfam" id="PF14659">
    <property type="entry name" value="Phage_int_SAM_3"/>
    <property type="match status" value="1"/>
</dbReference>
<reference evidence="7" key="1">
    <citation type="submission" date="2010-03" db="EMBL/GenBank/DDBJ databases">
        <title>The genome sequence of Ruminococcus sp. 18P13.</title>
        <authorList>
            <consortium name="metaHIT consortium -- http://www.metahit.eu/"/>
            <person name="Pajon A."/>
            <person name="Turner K."/>
            <person name="Parkhill J."/>
            <person name="Bernalier A."/>
        </authorList>
    </citation>
    <scope>NUCLEOTIDE SEQUENCE [LARGE SCALE GENOMIC DNA]</scope>
    <source>
        <strain evidence="7">Type strain: 18P13</strain>
    </source>
</reference>
<dbReference type="OrthoDB" id="9803188at2"/>
<reference evidence="7" key="2">
    <citation type="submission" date="2010-03" db="EMBL/GenBank/DDBJ databases">
        <authorList>
            <person name="Pajon A."/>
        </authorList>
    </citation>
    <scope>NUCLEOTIDE SEQUENCE</scope>
    <source>
        <strain evidence="7">Type strain: 18P13</strain>
    </source>
</reference>
<dbReference type="Gene3D" id="1.10.443.10">
    <property type="entry name" value="Intergrase catalytic core"/>
    <property type="match status" value="1"/>
</dbReference>
<dbReference type="PROSITE" id="PS51898">
    <property type="entry name" value="TYR_RECOMBINASE"/>
    <property type="match status" value="1"/>
</dbReference>
<dbReference type="SUPFAM" id="SSF56349">
    <property type="entry name" value="DNA breaking-rejoining enzymes"/>
    <property type="match status" value="1"/>
</dbReference>
<evidence type="ECO:0000256" key="3">
    <source>
        <dbReference type="ARBA" id="ARBA00022908"/>
    </source>
</evidence>
<dbReference type="InterPro" id="IPR013762">
    <property type="entry name" value="Integrase-like_cat_sf"/>
</dbReference>
<dbReference type="InterPro" id="IPR002104">
    <property type="entry name" value="Integrase_catalytic"/>
</dbReference>
<dbReference type="Pfam" id="PF00589">
    <property type="entry name" value="Phage_integrase"/>
    <property type="match status" value="1"/>
</dbReference>
<keyword evidence="4" id="KW-0238">DNA-binding</keyword>
<keyword evidence="3" id="KW-0229">DNA integration</keyword>
<feature type="domain" description="Tyr recombinase" evidence="6">
    <location>
        <begin position="113"/>
        <end position="301"/>
    </location>
</feature>